<dbReference type="GO" id="GO:0003677">
    <property type="term" value="F:DNA binding"/>
    <property type="evidence" value="ECO:0007669"/>
    <property type="project" value="UniProtKB-KW"/>
</dbReference>
<feature type="domain" description="RNA polymerase sigma-70 region 2" evidence="6">
    <location>
        <begin position="117"/>
        <end position="179"/>
    </location>
</feature>
<dbReference type="AlphaFoldDB" id="A0A2S8G9G7"/>
<reference evidence="8 9" key="1">
    <citation type="submission" date="2018-02" db="EMBL/GenBank/DDBJ databases">
        <title>Comparative genomes isolates from brazilian mangrove.</title>
        <authorList>
            <person name="Araujo J.E."/>
            <person name="Taketani R.G."/>
            <person name="Silva M.C.P."/>
            <person name="Loureco M.V."/>
            <person name="Andreote F.D."/>
        </authorList>
    </citation>
    <scope>NUCLEOTIDE SEQUENCE [LARGE SCALE GENOMIC DNA]</scope>
    <source>
        <strain evidence="8 9">NAP PRIS-MGV</strain>
    </source>
</reference>
<comment type="similarity">
    <text evidence="1">Belongs to the sigma-70 factor family. ECF subfamily.</text>
</comment>
<dbReference type="SUPFAM" id="SSF88946">
    <property type="entry name" value="Sigma2 domain of RNA polymerase sigma factors"/>
    <property type="match status" value="1"/>
</dbReference>
<accession>A0A2S8G9G7</accession>
<gene>
    <name evidence="8" type="ORF">C5Y98_05710</name>
</gene>
<dbReference type="InterPro" id="IPR013325">
    <property type="entry name" value="RNA_pol_sigma_r2"/>
</dbReference>
<evidence type="ECO:0000313" key="9">
    <source>
        <dbReference type="Proteomes" id="UP000239388"/>
    </source>
</evidence>
<dbReference type="InterPro" id="IPR036388">
    <property type="entry name" value="WH-like_DNA-bd_sf"/>
</dbReference>
<dbReference type="PANTHER" id="PTHR43133">
    <property type="entry name" value="RNA POLYMERASE ECF-TYPE SIGMA FACTO"/>
    <property type="match status" value="1"/>
</dbReference>
<dbReference type="Pfam" id="PF04542">
    <property type="entry name" value="Sigma70_r2"/>
    <property type="match status" value="1"/>
</dbReference>
<evidence type="ECO:0000259" key="7">
    <source>
        <dbReference type="Pfam" id="PF08281"/>
    </source>
</evidence>
<dbReference type="InterPro" id="IPR007627">
    <property type="entry name" value="RNA_pol_sigma70_r2"/>
</dbReference>
<evidence type="ECO:0000256" key="1">
    <source>
        <dbReference type="ARBA" id="ARBA00010641"/>
    </source>
</evidence>
<proteinExistence type="inferred from homology"/>
<evidence type="ECO:0000256" key="2">
    <source>
        <dbReference type="ARBA" id="ARBA00023015"/>
    </source>
</evidence>
<feature type="domain" description="RNA polymerase sigma factor 70 region 4 type 2" evidence="7">
    <location>
        <begin position="206"/>
        <end position="257"/>
    </location>
</feature>
<evidence type="ECO:0000259" key="6">
    <source>
        <dbReference type="Pfam" id="PF04542"/>
    </source>
</evidence>
<dbReference type="GO" id="GO:0016987">
    <property type="term" value="F:sigma factor activity"/>
    <property type="evidence" value="ECO:0007669"/>
    <property type="project" value="UniProtKB-KW"/>
</dbReference>
<sequence length="273" mass="31092">MSWNDVNSGPYQPVLIDFEKEKRGEWTWNEGTFHSHIGQEDSFTIPTQPLHRKRTGSFRLAQIASISPRFETFLSNSGKMPPLWHLLVKPHRSSNLSDSPSQQPGRPTGIARELAQLLERYSGPLVLYARQLCSDPEDAVQIAFVKLAQQQPSPRDRAAWLYRVVRNEALMQSRGERRRRDREQVFAETRALWFESDSSASLDGEAAAEALQRLSQSQREIVVARIWGGLAFREIAQLLAISQSSAHREYQQAIETLQKELNEPCPNSTNPQT</sequence>
<dbReference type="GO" id="GO:0006352">
    <property type="term" value="P:DNA-templated transcription initiation"/>
    <property type="evidence" value="ECO:0007669"/>
    <property type="project" value="InterPro"/>
</dbReference>
<dbReference type="EMBL" id="PUIB01000008">
    <property type="protein sequence ID" value="PQO40744.1"/>
    <property type="molecule type" value="Genomic_DNA"/>
</dbReference>
<keyword evidence="4" id="KW-0238">DNA-binding</keyword>
<evidence type="ECO:0000256" key="3">
    <source>
        <dbReference type="ARBA" id="ARBA00023082"/>
    </source>
</evidence>
<keyword evidence="5" id="KW-0804">Transcription</keyword>
<dbReference type="InterPro" id="IPR014284">
    <property type="entry name" value="RNA_pol_sigma-70_dom"/>
</dbReference>
<dbReference type="InterPro" id="IPR013324">
    <property type="entry name" value="RNA_pol_sigma_r3/r4-like"/>
</dbReference>
<dbReference type="Gene3D" id="1.10.1740.10">
    <property type="match status" value="1"/>
</dbReference>
<dbReference type="Gene3D" id="1.10.10.10">
    <property type="entry name" value="Winged helix-like DNA-binding domain superfamily/Winged helix DNA-binding domain"/>
    <property type="match status" value="1"/>
</dbReference>
<dbReference type="Proteomes" id="UP000239388">
    <property type="component" value="Unassembled WGS sequence"/>
</dbReference>
<comment type="caution">
    <text evidence="8">The sequence shown here is derived from an EMBL/GenBank/DDBJ whole genome shotgun (WGS) entry which is preliminary data.</text>
</comment>
<evidence type="ECO:0008006" key="10">
    <source>
        <dbReference type="Google" id="ProtNLM"/>
    </source>
</evidence>
<organism evidence="8 9">
    <name type="scientific">Blastopirellula marina</name>
    <dbReference type="NCBI Taxonomy" id="124"/>
    <lineage>
        <taxon>Bacteria</taxon>
        <taxon>Pseudomonadati</taxon>
        <taxon>Planctomycetota</taxon>
        <taxon>Planctomycetia</taxon>
        <taxon>Pirellulales</taxon>
        <taxon>Pirellulaceae</taxon>
        <taxon>Blastopirellula</taxon>
    </lineage>
</organism>
<keyword evidence="2" id="KW-0805">Transcription regulation</keyword>
<protein>
    <recommendedName>
        <fullName evidence="10">Sigma-70 family RNA polymerase sigma factor</fullName>
    </recommendedName>
</protein>
<dbReference type="InterPro" id="IPR039425">
    <property type="entry name" value="RNA_pol_sigma-70-like"/>
</dbReference>
<dbReference type="InterPro" id="IPR013249">
    <property type="entry name" value="RNA_pol_sigma70_r4_t2"/>
</dbReference>
<keyword evidence="3" id="KW-0731">Sigma factor</keyword>
<evidence type="ECO:0000313" key="8">
    <source>
        <dbReference type="EMBL" id="PQO40744.1"/>
    </source>
</evidence>
<dbReference type="PANTHER" id="PTHR43133:SF8">
    <property type="entry name" value="RNA POLYMERASE SIGMA FACTOR HI_1459-RELATED"/>
    <property type="match status" value="1"/>
</dbReference>
<evidence type="ECO:0000256" key="4">
    <source>
        <dbReference type="ARBA" id="ARBA00023125"/>
    </source>
</evidence>
<name>A0A2S8G9G7_9BACT</name>
<evidence type="ECO:0000256" key="5">
    <source>
        <dbReference type="ARBA" id="ARBA00023163"/>
    </source>
</evidence>
<dbReference type="NCBIfam" id="TIGR02937">
    <property type="entry name" value="sigma70-ECF"/>
    <property type="match status" value="1"/>
</dbReference>
<dbReference type="SUPFAM" id="SSF88659">
    <property type="entry name" value="Sigma3 and sigma4 domains of RNA polymerase sigma factors"/>
    <property type="match status" value="1"/>
</dbReference>
<dbReference type="Pfam" id="PF08281">
    <property type="entry name" value="Sigma70_r4_2"/>
    <property type="match status" value="1"/>
</dbReference>